<reference evidence="1" key="1">
    <citation type="journal article" date="2021" name="Proc. Natl. Acad. Sci. U.S.A.">
        <title>A Catalog of Tens of Thousands of Viruses from Human Metagenomes Reveals Hidden Associations with Chronic Diseases.</title>
        <authorList>
            <person name="Tisza M.J."/>
            <person name="Buck C.B."/>
        </authorList>
    </citation>
    <scope>NUCLEOTIDE SEQUENCE</scope>
    <source>
        <strain evidence="1">Ctd0M1</strain>
    </source>
</reference>
<dbReference type="PROSITE" id="PS51257">
    <property type="entry name" value="PROKAR_LIPOPROTEIN"/>
    <property type="match status" value="1"/>
</dbReference>
<name>A0A8S5REG3_9VIRU</name>
<organism evidence="1">
    <name type="scientific">virus sp. ctd0M1</name>
    <dbReference type="NCBI Taxonomy" id="2827993"/>
    <lineage>
        <taxon>Viruses</taxon>
    </lineage>
</organism>
<sequence>MKKSVLLSIILLSACAFQQNIYSYKSIDTNRKTVAISAANLSEMHQALKQALMNAGYKLYVKNDNKDSGYLKQTSQYELSDNIIINPAVSCGALSFENGYSYAISFIDLKTSEEVFSMQGKGCYNDIMDNFVALINNRYNNSGMYNTGTQEQEPPATPVLQIGGLPLWSK</sequence>
<protein>
    <submittedName>
        <fullName evidence="1">LPS-assembly protein</fullName>
    </submittedName>
</protein>
<dbReference type="EMBL" id="BK059094">
    <property type="protein sequence ID" value="DAE29465.1"/>
    <property type="molecule type" value="Genomic_DNA"/>
</dbReference>
<evidence type="ECO:0000313" key="1">
    <source>
        <dbReference type="EMBL" id="DAE29465.1"/>
    </source>
</evidence>
<proteinExistence type="predicted"/>
<accession>A0A8S5REG3</accession>